<comment type="caution">
    <text evidence="2">The sequence shown here is derived from an EMBL/GenBank/DDBJ whole genome shotgun (WGS) entry which is preliminary data.</text>
</comment>
<reference evidence="2 3" key="1">
    <citation type="submission" date="2021-03" db="EMBL/GenBank/DDBJ databases">
        <title>Genomic Encyclopedia of Type Strains, Phase IV (KMG-IV): sequencing the most valuable type-strain genomes for metagenomic binning, comparative biology and taxonomic classification.</title>
        <authorList>
            <person name="Goeker M."/>
        </authorList>
    </citation>
    <scope>NUCLEOTIDE SEQUENCE [LARGE SCALE GENOMIC DNA]</scope>
    <source>
        <strain evidence="2 3">DSM 14349</strain>
    </source>
</reference>
<evidence type="ECO:0000313" key="2">
    <source>
        <dbReference type="EMBL" id="MBP1907654.1"/>
    </source>
</evidence>
<sequence length="240" mass="26525">MKDKFKGLILGIMIGTLITGTTVFAGSSMKLDVVLENVKYMFNGVQKQVSKSIIYNGQLYAPVKDIAGGLNETITYDGKTKTAWVGKKEGSFVYLDETNYARKDGVKDNIYFGKWKNPSGLKFTITEKQYLHGIGSILNGAYYLSTYSSNSVDYNLNGKYNKLTGFVGVDDYTKNSDTLGTIIIKGDGQELFKKEGMRGGDVPVEVNVDLTGVLKLQIYFEASANSNDQIDLVFVEPKLF</sequence>
<evidence type="ECO:0000313" key="3">
    <source>
        <dbReference type="Proteomes" id="UP001519272"/>
    </source>
</evidence>
<dbReference type="RefSeq" id="WP_210091225.1">
    <property type="nucleotide sequence ID" value="NZ_JAGGKG010000030.1"/>
</dbReference>
<dbReference type="Pfam" id="PF08305">
    <property type="entry name" value="NPCBM"/>
    <property type="match status" value="1"/>
</dbReference>
<dbReference type="SUPFAM" id="SSF49785">
    <property type="entry name" value="Galactose-binding domain-like"/>
    <property type="match status" value="1"/>
</dbReference>
<evidence type="ECO:0000259" key="1">
    <source>
        <dbReference type="SMART" id="SM00776"/>
    </source>
</evidence>
<organism evidence="2 3">
    <name type="scientific">Paenibacillus turicensis</name>
    <dbReference type="NCBI Taxonomy" id="160487"/>
    <lineage>
        <taxon>Bacteria</taxon>
        <taxon>Bacillati</taxon>
        <taxon>Bacillota</taxon>
        <taxon>Bacilli</taxon>
        <taxon>Bacillales</taxon>
        <taxon>Paenibacillaceae</taxon>
        <taxon>Paenibacillus</taxon>
    </lineage>
</organism>
<dbReference type="Gene3D" id="2.60.120.1060">
    <property type="entry name" value="NPCBM/NEW2 domain"/>
    <property type="match status" value="1"/>
</dbReference>
<dbReference type="InterPro" id="IPR013222">
    <property type="entry name" value="Glyco_hyd_98_carb-bd"/>
</dbReference>
<gene>
    <name evidence="2" type="ORF">J2Z32_004334</name>
</gene>
<proteinExistence type="predicted"/>
<dbReference type="Proteomes" id="UP001519272">
    <property type="component" value="Unassembled WGS sequence"/>
</dbReference>
<dbReference type="InterPro" id="IPR038637">
    <property type="entry name" value="NPCBM_sf"/>
</dbReference>
<name>A0ABS4FYJ9_9BACL</name>
<dbReference type="EMBL" id="JAGGKG010000030">
    <property type="protein sequence ID" value="MBP1907654.1"/>
    <property type="molecule type" value="Genomic_DNA"/>
</dbReference>
<keyword evidence="3" id="KW-1185">Reference proteome</keyword>
<protein>
    <recommendedName>
        <fullName evidence="1">Glycosyl hydrolase family 98 putative carbohydrate-binding module domain-containing protein</fullName>
    </recommendedName>
</protein>
<dbReference type="SMART" id="SM00776">
    <property type="entry name" value="NPCBM"/>
    <property type="match status" value="1"/>
</dbReference>
<feature type="domain" description="Glycosyl hydrolase family 98 putative carbohydrate-binding module" evidence="1">
    <location>
        <begin position="86"/>
        <end position="239"/>
    </location>
</feature>
<accession>A0ABS4FYJ9</accession>
<dbReference type="InterPro" id="IPR008979">
    <property type="entry name" value="Galactose-bd-like_sf"/>
</dbReference>